<evidence type="ECO:0000313" key="4">
    <source>
        <dbReference type="Proteomes" id="UP000727407"/>
    </source>
</evidence>
<dbReference type="GO" id="GO:0031122">
    <property type="term" value="P:cytoplasmic microtubule organization"/>
    <property type="evidence" value="ECO:0007669"/>
    <property type="project" value="TreeGrafter"/>
</dbReference>
<reference evidence="3" key="1">
    <citation type="submission" date="2020-07" db="EMBL/GenBank/DDBJ databases">
        <title>Clarias magur genome sequencing, assembly and annotation.</title>
        <authorList>
            <person name="Kushwaha B."/>
            <person name="Kumar R."/>
            <person name="Das P."/>
            <person name="Joshi C.G."/>
            <person name="Kumar D."/>
            <person name="Nagpure N.S."/>
            <person name="Pandey M."/>
            <person name="Agarwal S."/>
            <person name="Srivastava S."/>
            <person name="Singh M."/>
            <person name="Sahoo L."/>
            <person name="Jayasankar P."/>
            <person name="Meher P.K."/>
            <person name="Koringa P.G."/>
            <person name="Iquebal M.A."/>
            <person name="Das S.P."/>
            <person name="Bit A."/>
            <person name="Patnaik S."/>
            <person name="Patel N."/>
            <person name="Shah T.M."/>
            <person name="Hinsu A."/>
            <person name="Jena J.K."/>
        </authorList>
    </citation>
    <scope>NUCLEOTIDE SEQUENCE</scope>
    <source>
        <strain evidence="3">CIFAMagur01</strain>
        <tissue evidence="3">Testis</tissue>
    </source>
</reference>
<feature type="coiled-coil region" evidence="1">
    <location>
        <begin position="5"/>
        <end position="64"/>
    </location>
</feature>
<dbReference type="AlphaFoldDB" id="A0A8J4UCT0"/>
<dbReference type="GO" id="GO:0005813">
    <property type="term" value="C:centrosome"/>
    <property type="evidence" value="ECO:0007669"/>
    <property type="project" value="TreeGrafter"/>
</dbReference>
<dbReference type="GO" id="GO:0051959">
    <property type="term" value="F:dynein light intermediate chain binding"/>
    <property type="evidence" value="ECO:0007669"/>
    <property type="project" value="TreeGrafter"/>
</dbReference>
<feature type="compositionally biased region" description="Polar residues" evidence="2">
    <location>
        <begin position="132"/>
        <end position="146"/>
    </location>
</feature>
<dbReference type="PANTHER" id="PTHR18947:SF35">
    <property type="entry name" value="COILED-COIL DOMAIN-CONTAINING PROTEIN 88B"/>
    <property type="match status" value="1"/>
</dbReference>
<dbReference type="GO" id="GO:0008017">
    <property type="term" value="F:microtubule binding"/>
    <property type="evidence" value="ECO:0007669"/>
    <property type="project" value="TreeGrafter"/>
</dbReference>
<dbReference type="GO" id="GO:0005737">
    <property type="term" value="C:cytoplasm"/>
    <property type="evidence" value="ECO:0007669"/>
    <property type="project" value="TreeGrafter"/>
</dbReference>
<evidence type="ECO:0000256" key="2">
    <source>
        <dbReference type="SAM" id="MobiDB-lite"/>
    </source>
</evidence>
<feature type="compositionally biased region" description="Basic and acidic residues" evidence="2">
    <location>
        <begin position="217"/>
        <end position="234"/>
    </location>
</feature>
<gene>
    <name evidence="3" type="ORF">DAT39_014248</name>
</gene>
<protein>
    <submittedName>
        <fullName evidence="3">Girdin-like isoform X2</fullName>
    </submittedName>
</protein>
<dbReference type="PANTHER" id="PTHR18947">
    <property type="entry name" value="HOOK PROTEINS"/>
    <property type="match status" value="1"/>
</dbReference>
<keyword evidence="1" id="KW-0175">Coiled coil</keyword>
<evidence type="ECO:0000313" key="3">
    <source>
        <dbReference type="EMBL" id="KAF5896019.1"/>
    </source>
</evidence>
<evidence type="ECO:0000256" key="1">
    <source>
        <dbReference type="SAM" id="Coils"/>
    </source>
</evidence>
<accession>A0A8J4UCT0</accession>
<feature type="region of interest" description="Disordered" evidence="2">
    <location>
        <begin position="103"/>
        <end position="244"/>
    </location>
</feature>
<dbReference type="EMBL" id="QNUK01000295">
    <property type="protein sequence ID" value="KAF5896019.1"/>
    <property type="molecule type" value="Genomic_DNA"/>
</dbReference>
<dbReference type="OrthoDB" id="10254988at2759"/>
<dbReference type="GO" id="GO:0030705">
    <property type="term" value="P:cytoskeleton-dependent intracellular transport"/>
    <property type="evidence" value="ECO:0007669"/>
    <property type="project" value="TreeGrafter"/>
</dbReference>
<dbReference type="Proteomes" id="UP000727407">
    <property type="component" value="Unassembled WGS sequence"/>
</dbReference>
<organism evidence="3 4">
    <name type="scientific">Clarias magur</name>
    <name type="common">Asian catfish</name>
    <name type="synonym">Macropteronotus magur</name>
    <dbReference type="NCBI Taxonomy" id="1594786"/>
    <lineage>
        <taxon>Eukaryota</taxon>
        <taxon>Metazoa</taxon>
        <taxon>Chordata</taxon>
        <taxon>Craniata</taxon>
        <taxon>Vertebrata</taxon>
        <taxon>Euteleostomi</taxon>
        <taxon>Actinopterygii</taxon>
        <taxon>Neopterygii</taxon>
        <taxon>Teleostei</taxon>
        <taxon>Ostariophysi</taxon>
        <taxon>Siluriformes</taxon>
        <taxon>Clariidae</taxon>
        <taxon>Clarias</taxon>
    </lineage>
</organism>
<comment type="caution">
    <text evidence="3">The sequence shown here is derived from an EMBL/GenBank/DDBJ whole genome shotgun (WGS) entry which is preliminary data.</text>
</comment>
<sequence length="254" mass="28506">MEEENRHLVEQNQSLAKENRALLERSLESRDQHHNQQREYLDKLNELRREKQKLVEKIMDQYRVLEPGMSGPKQPKKSNWIADRMKKLIKPKGVREGRAQFISMDVQEETGDTALPPSLTSAHSHERDPSSAPGSPSTSRRASSQGDTDEPSKVVLKTARRKLGSSRHGWGLGRGRDGGVSQSFSPGDRRSRPIQRLNTPPSALWEKDLDGSPTPSEEGRGESEENITPEHSDASRVSSGAEGQYIRAIRTLLD</sequence>
<proteinExistence type="predicted"/>
<keyword evidence="4" id="KW-1185">Reference proteome</keyword>
<name>A0A8J4UCT0_CLAMG</name>